<dbReference type="Gene3D" id="3.80.10.10">
    <property type="entry name" value="Ribonuclease Inhibitor"/>
    <property type="match status" value="1"/>
</dbReference>
<evidence type="ECO:0000313" key="2">
    <source>
        <dbReference type="EMBL" id="KAF0696937.1"/>
    </source>
</evidence>
<name>A0A485KWR1_9STRA</name>
<feature type="transmembrane region" description="Helical" evidence="1">
    <location>
        <begin position="27"/>
        <end position="49"/>
    </location>
</feature>
<organism evidence="3 4">
    <name type="scientific">Aphanomyces stellatus</name>
    <dbReference type="NCBI Taxonomy" id="120398"/>
    <lineage>
        <taxon>Eukaryota</taxon>
        <taxon>Sar</taxon>
        <taxon>Stramenopiles</taxon>
        <taxon>Oomycota</taxon>
        <taxon>Saprolegniomycetes</taxon>
        <taxon>Saprolegniales</taxon>
        <taxon>Verrucalvaceae</taxon>
        <taxon>Aphanomyces</taxon>
    </lineage>
</organism>
<gene>
    <name evidence="3" type="primary">Aste57867_12356</name>
    <name evidence="2" type="ORF">As57867_012310</name>
    <name evidence="3" type="ORF">ASTE57867_12356</name>
</gene>
<proteinExistence type="predicted"/>
<feature type="transmembrane region" description="Helical" evidence="1">
    <location>
        <begin position="263"/>
        <end position="288"/>
    </location>
</feature>
<feature type="transmembrane region" description="Helical" evidence="1">
    <location>
        <begin position="217"/>
        <end position="242"/>
    </location>
</feature>
<sequence length="463" mass="51263">MLVHVVAPASPSPSKKLEVTAPVSFGWILRFALGFAILKHVVCAFFLVAQAVIISKMDRTQTQATNAFAMPIVRLPCRSVHSHCAIMCLRPNDPQSICLAIEWVTHKHALAAYNIVELGCQSVEAIAFATKVVDHNLVAIYESLVALHAMVAPWIIRVHHSTPRLLLLNWFLTLISFNVSYIAPLVALVVPLMHYFLVDFTEARPALDHPNRPLRPILIQFGMLASIWRMLVAVDMTNTLYFHGRRLSAAAFVRTSDHGNLILKLYMVCSTLWGLVLLVSLAHALVVANHCMYVHVNCHAIGHEVVDGSLQGSVLGSGVFALVVSRCDLPLGIYNGTLNQFQSLVYVGIKFTNMTPWTGQLPPTTAYEFVEYARLTRVPDILQANLQSSLTTLWLNNLPMTTFAIPNAWHNLLRLSLSNLSLAYLPQNITAFPLNDLYVQHNALESLPAELAHMCTLDLADGS</sequence>
<keyword evidence="1" id="KW-0472">Membrane</keyword>
<reference evidence="3 4" key="1">
    <citation type="submission" date="2019-03" db="EMBL/GenBank/DDBJ databases">
        <authorList>
            <person name="Gaulin E."/>
            <person name="Dumas B."/>
        </authorList>
    </citation>
    <scope>NUCLEOTIDE SEQUENCE [LARGE SCALE GENOMIC DNA]</scope>
    <source>
        <strain evidence="3">CBS 568.67</strain>
    </source>
</reference>
<keyword evidence="1" id="KW-1133">Transmembrane helix</keyword>
<accession>A0A485KWR1</accession>
<dbReference type="Proteomes" id="UP000332933">
    <property type="component" value="Unassembled WGS sequence"/>
</dbReference>
<keyword evidence="1" id="KW-0812">Transmembrane</keyword>
<feature type="transmembrane region" description="Helical" evidence="1">
    <location>
        <begin position="167"/>
        <end position="197"/>
    </location>
</feature>
<dbReference type="OrthoDB" id="73185at2759"/>
<dbReference type="SUPFAM" id="SSF52058">
    <property type="entry name" value="L domain-like"/>
    <property type="match status" value="1"/>
</dbReference>
<dbReference type="EMBL" id="VJMH01005354">
    <property type="protein sequence ID" value="KAF0696937.1"/>
    <property type="molecule type" value="Genomic_DNA"/>
</dbReference>
<evidence type="ECO:0000313" key="3">
    <source>
        <dbReference type="EMBL" id="VFT89208.1"/>
    </source>
</evidence>
<dbReference type="AlphaFoldDB" id="A0A485KWR1"/>
<dbReference type="InterPro" id="IPR032675">
    <property type="entry name" value="LRR_dom_sf"/>
</dbReference>
<dbReference type="EMBL" id="CAADRA010005375">
    <property type="protein sequence ID" value="VFT89208.1"/>
    <property type="molecule type" value="Genomic_DNA"/>
</dbReference>
<reference evidence="2" key="2">
    <citation type="submission" date="2019-06" db="EMBL/GenBank/DDBJ databases">
        <title>Genomics analysis of Aphanomyces spp. identifies a new class of oomycete effector associated with host adaptation.</title>
        <authorList>
            <person name="Gaulin E."/>
        </authorList>
    </citation>
    <scope>NUCLEOTIDE SEQUENCE</scope>
    <source>
        <strain evidence="2">CBS 578.67</strain>
    </source>
</reference>
<evidence type="ECO:0000256" key="1">
    <source>
        <dbReference type="SAM" id="Phobius"/>
    </source>
</evidence>
<keyword evidence="4" id="KW-1185">Reference proteome</keyword>
<evidence type="ECO:0000313" key="4">
    <source>
        <dbReference type="Proteomes" id="UP000332933"/>
    </source>
</evidence>
<protein>
    <submittedName>
        <fullName evidence="3">Aste57867_12356 protein</fullName>
    </submittedName>
</protein>